<dbReference type="InterPro" id="IPR025698">
    <property type="entry name" value="2TM_dom"/>
</dbReference>
<sequence>MESNFANDQNYKYQKAKEKVQAIKGFYGNLLAYCIVIPILAYINYTTTSFPWAIFPALGWGFGLVINGLYAYGYNPLFGKEWEERKIKEFMQES</sequence>
<dbReference type="AlphaFoldDB" id="A0A0F9UVI9"/>
<evidence type="ECO:0000256" key="1">
    <source>
        <dbReference type="SAM" id="Phobius"/>
    </source>
</evidence>
<proteinExistence type="predicted"/>
<name>A0A0F9UVI9_9ZZZZ</name>
<feature type="domain" description="2TM" evidence="2">
    <location>
        <begin position="14"/>
        <end position="91"/>
    </location>
</feature>
<keyword evidence="1" id="KW-0472">Membrane</keyword>
<accession>A0A0F9UVI9</accession>
<feature type="transmembrane region" description="Helical" evidence="1">
    <location>
        <begin position="25"/>
        <end position="43"/>
    </location>
</feature>
<protein>
    <recommendedName>
        <fullName evidence="2">2TM domain-containing protein</fullName>
    </recommendedName>
</protein>
<reference evidence="3" key="1">
    <citation type="journal article" date="2015" name="Nature">
        <title>Complex archaea that bridge the gap between prokaryotes and eukaryotes.</title>
        <authorList>
            <person name="Spang A."/>
            <person name="Saw J.H."/>
            <person name="Jorgensen S.L."/>
            <person name="Zaremba-Niedzwiedzka K."/>
            <person name="Martijn J."/>
            <person name="Lind A.E."/>
            <person name="van Eijk R."/>
            <person name="Schleper C."/>
            <person name="Guy L."/>
            <person name="Ettema T.J."/>
        </authorList>
    </citation>
    <scope>NUCLEOTIDE SEQUENCE</scope>
</reference>
<keyword evidence="1" id="KW-1133">Transmembrane helix</keyword>
<evidence type="ECO:0000313" key="3">
    <source>
        <dbReference type="EMBL" id="KKN91497.1"/>
    </source>
</evidence>
<feature type="transmembrane region" description="Helical" evidence="1">
    <location>
        <begin position="49"/>
        <end position="72"/>
    </location>
</feature>
<dbReference type="Pfam" id="PF13239">
    <property type="entry name" value="2TM"/>
    <property type="match status" value="1"/>
</dbReference>
<evidence type="ECO:0000259" key="2">
    <source>
        <dbReference type="Pfam" id="PF13239"/>
    </source>
</evidence>
<gene>
    <name evidence="3" type="ORF">LCGC14_0218300</name>
</gene>
<keyword evidence="1" id="KW-0812">Transmembrane</keyword>
<comment type="caution">
    <text evidence="3">The sequence shown here is derived from an EMBL/GenBank/DDBJ whole genome shotgun (WGS) entry which is preliminary data.</text>
</comment>
<dbReference type="EMBL" id="LAZR01000103">
    <property type="protein sequence ID" value="KKN91497.1"/>
    <property type="molecule type" value="Genomic_DNA"/>
</dbReference>
<organism evidence="3">
    <name type="scientific">marine sediment metagenome</name>
    <dbReference type="NCBI Taxonomy" id="412755"/>
    <lineage>
        <taxon>unclassified sequences</taxon>
        <taxon>metagenomes</taxon>
        <taxon>ecological metagenomes</taxon>
    </lineage>
</organism>